<evidence type="ECO:0000313" key="2">
    <source>
        <dbReference type="Proteomes" id="UP000658127"/>
    </source>
</evidence>
<dbReference type="InterPro" id="IPR006175">
    <property type="entry name" value="YjgF/YER057c/UK114"/>
</dbReference>
<name>A0ABQ2K9S8_9NOCA</name>
<evidence type="ECO:0008006" key="3">
    <source>
        <dbReference type="Google" id="ProtNLM"/>
    </source>
</evidence>
<dbReference type="SUPFAM" id="SSF55298">
    <property type="entry name" value="YjgF-like"/>
    <property type="match status" value="1"/>
</dbReference>
<reference evidence="2" key="1">
    <citation type="journal article" date="2019" name="Int. J. Syst. Evol. Microbiol.">
        <title>The Global Catalogue of Microorganisms (GCM) 10K type strain sequencing project: providing services to taxonomists for standard genome sequencing and annotation.</title>
        <authorList>
            <consortium name="The Broad Institute Genomics Platform"/>
            <consortium name="The Broad Institute Genome Sequencing Center for Infectious Disease"/>
            <person name="Wu L."/>
            <person name="Ma J."/>
        </authorList>
    </citation>
    <scope>NUCLEOTIDE SEQUENCE [LARGE SCALE GENOMIC DNA]</scope>
    <source>
        <strain evidence="2">CGMCC 4.7329</strain>
    </source>
</reference>
<evidence type="ECO:0000313" key="1">
    <source>
        <dbReference type="EMBL" id="GGN73851.1"/>
    </source>
</evidence>
<dbReference type="EMBL" id="BMNE01000002">
    <property type="protein sequence ID" value="GGN73851.1"/>
    <property type="molecule type" value="Genomic_DNA"/>
</dbReference>
<sequence>MAIATYINPESLHSNPAFSQVVRVPAGADLVYIGGQNGVDATGRVVGPDLASQVKQTLDNLRACLAAAGAEPGDVVKWNLLIKEGESLQEGFAAFGAAWGHLLNPPAITFAFVSGLAVDGALIEIEAVAVVAP</sequence>
<gene>
    <name evidence="1" type="ORF">GCM10011610_16850</name>
</gene>
<proteinExistence type="predicted"/>
<accession>A0ABQ2K9S8</accession>
<dbReference type="PANTHER" id="PTHR43857">
    <property type="entry name" value="BLR7761 PROTEIN"/>
    <property type="match status" value="1"/>
</dbReference>
<dbReference type="Proteomes" id="UP000658127">
    <property type="component" value="Unassembled WGS sequence"/>
</dbReference>
<organism evidence="1 2">
    <name type="scientific">Nocardia rhizosphaerihabitans</name>
    <dbReference type="NCBI Taxonomy" id="1691570"/>
    <lineage>
        <taxon>Bacteria</taxon>
        <taxon>Bacillati</taxon>
        <taxon>Actinomycetota</taxon>
        <taxon>Actinomycetes</taxon>
        <taxon>Mycobacteriales</taxon>
        <taxon>Nocardiaceae</taxon>
        <taxon>Nocardia</taxon>
    </lineage>
</organism>
<dbReference type="Pfam" id="PF01042">
    <property type="entry name" value="Ribonuc_L-PSP"/>
    <property type="match status" value="1"/>
</dbReference>
<dbReference type="Gene3D" id="3.30.1330.40">
    <property type="entry name" value="RutC-like"/>
    <property type="match status" value="1"/>
</dbReference>
<protein>
    <recommendedName>
        <fullName evidence="3">Enamine deaminase RidA (YjgF/YER057c/UK114 family)</fullName>
    </recommendedName>
</protein>
<dbReference type="PANTHER" id="PTHR43857:SF1">
    <property type="entry name" value="YJGH FAMILY PROTEIN"/>
    <property type="match status" value="1"/>
</dbReference>
<comment type="caution">
    <text evidence="1">The sequence shown here is derived from an EMBL/GenBank/DDBJ whole genome shotgun (WGS) entry which is preliminary data.</text>
</comment>
<dbReference type="RefSeq" id="WP_189025781.1">
    <property type="nucleotide sequence ID" value="NZ_BMNE01000002.1"/>
</dbReference>
<dbReference type="InterPro" id="IPR035959">
    <property type="entry name" value="RutC-like_sf"/>
</dbReference>
<dbReference type="CDD" id="cd00448">
    <property type="entry name" value="YjgF_YER057c_UK114_family"/>
    <property type="match status" value="1"/>
</dbReference>
<keyword evidence="2" id="KW-1185">Reference proteome</keyword>